<evidence type="ECO:0000256" key="1">
    <source>
        <dbReference type="SAM" id="MobiDB-lite"/>
    </source>
</evidence>
<feature type="compositionally biased region" description="Basic and acidic residues" evidence="1">
    <location>
        <begin position="61"/>
        <end position="70"/>
    </location>
</feature>
<reference evidence="2" key="1">
    <citation type="submission" date="2020-12" db="EMBL/GenBank/DDBJ databases">
        <authorList>
            <person name="Iha C."/>
        </authorList>
    </citation>
    <scope>NUCLEOTIDE SEQUENCE</scope>
</reference>
<protein>
    <submittedName>
        <fullName evidence="2">Uncharacterized protein</fullName>
    </submittedName>
</protein>
<evidence type="ECO:0000313" key="3">
    <source>
        <dbReference type="Proteomes" id="UP000708148"/>
    </source>
</evidence>
<comment type="caution">
    <text evidence="2">The sequence shown here is derived from an EMBL/GenBank/DDBJ whole genome shotgun (WGS) entry which is preliminary data.</text>
</comment>
<accession>A0A8S1IS43</accession>
<name>A0A8S1IS43_9CHLO</name>
<dbReference type="EMBL" id="CAJHUC010000455">
    <property type="protein sequence ID" value="CAD7696300.1"/>
    <property type="molecule type" value="Genomic_DNA"/>
</dbReference>
<dbReference type="AlphaFoldDB" id="A0A8S1IS43"/>
<dbReference type="Proteomes" id="UP000708148">
    <property type="component" value="Unassembled WGS sequence"/>
</dbReference>
<gene>
    <name evidence="2" type="ORF">OSTQU699_LOCUS1661</name>
</gene>
<evidence type="ECO:0000313" key="2">
    <source>
        <dbReference type="EMBL" id="CAD7696300.1"/>
    </source>
</evidence>
<keyword evidence="3" id="KW-1185">Reference proteome</keyword>
<sequence>MEACFWTVKEVVVPVAGLRAWVTGAEGCVVGASWARDVRSGRGREGPALRLVTVCAKGNGKRKEDEEKPTARPPRITPLTASAYGGVRNYIKLVRQQRQQEVIGISP</sequence>
<feature type="region of interest" description="Disordered" evidence="1">
    <location>
        <begin position="58"/>
        <end position="78"/>
    </location>
</feature>
<organism evidence="2 3">
    <name type="scientific">Ostreobium quekettii</name>
    <dbReference type="NCBI Taxonomy" id="121088"/>
    <lineage>
        <taxon>Eukaryota</taxon>
        <taxon>Viridiplantae</taxon>
        <taxon>Chlorophyta</taxon>
        <taxon>core chlorophytes</taxon>
        <taxon>Ulvophyceae</taxon>
        <taxon>TCBD clade</taxon>
        <taxon>Bryopsidales</taxon>
        <taxon>Ostreobineae</taxon>
        <taxon>Ostreobiaceae</taxon>
        <taxon>Ostreobium</taxon>
    </lineage>
</organism>
<proteinExistence type="predicted"/>